<comment type="catalytic activity">
    <reaction evidence="1">
        <text>Release of an N-terminal amino acid, Xaa-|-Yaa- from a peptide, amide or arylamide. Xaa is preferably Ala, but may be most amino acids including Pro (slow action). When a terminal hydrophobic residue is followed by a prolyl residue, the two may be released as an intact Xaa-Pro dipeptide.</text>
        <dbReference type="EC" id="3.4.11.2"/>
    </reaction>
</comment>
<keyword evidence="10" id="KW-0862">Zinc</keyword>
<dbReference type="EMBL" id="CP136051">
    <property type="protein sequence ID" value="WOK05212.1"/>
    <property type="molecule type" value="Genomic_DNA"/>
</dbReference>
<dbReference type="SUPFAM" id="SSF63737">
    <property type="entry name" value="Leukotriene A4 hydrolase N-terminal domain"/>
    <property type="match status" value="1"/>
</dbReference>
<dbReference type="PANTHER" id="PTHR11533:SF174">
    <property type="entry name" value="PUROMYCIN-SENSITIVE AMINOPEPTIDASE-RELATED"/>
    <property type="match status" value="1"/>
</dbReference>
<dbReference type="SUPFAM" id="SSF55486">
    <property type="entry name" value="Metalloproteases ('zincins'), catalytic domain"/>
    <property type="match status" value="1"/>
</dbReference>
<evidence type="ECO:0000256" key="1">
    <source>
        <dbReference type="ARBA" id="ARBA00000098"/>
    </source>
</evidence>
<dbReference type="CDD" id="cd09603">
    <property type="entry name" value="M1_APN_like"/>
    <property type="match status" value="1"/>
</dbReference>
<keyword evidence="11" id="KW-0482">Metalloprotease</keyword>
<evidence type="ECO:0000256" key="8">
    <source>
        <dbReference type="ARBA" id="ARBA00022723"/>
    </source>
</evidence>
<dbReference type="InterPro" id="IPR027268">
    <property type="entry name" value="Peptidase_M4/M1_CTD_sf"/>
</dbReference>
<dbReference type="EC" id="3.4.11.2" evidence="4"/>
<evidence type="ECO:0000256" key="10">
    <source>
        <dbReference type="ARBA" id="ARBA00022833"/>
    </source>
</evidence>
<evidence type="ECO:0000256" key="6">
    <source>
        <dbReference type="ARBA" id="ARBA00022438"/>
    </source>
</evidence>
<evidence type="ECO:0000256" key="4">
    <source>
        <dbReference type="ARBA" id="ARBA00012564"/>
    </source>
</evidence>
<sequence>MGRNTLEGKLGSGTALLSVACILLTIVGCRSSYQASSNAAGAEEAIVEIDLPPYQPASPRFFDILHTRLDLEFDWENKWVIGQADITLRPYFYPQNQLMLDAKSFEIIGCDLVEHSAAVPLEFHYDGEAVYINLEKDYKRSDTLSIRMKYIAKPYERAAQPGQAVASDRGLFFVNPSGADTLKPKQLWTQGETQFNSRWFPTIDAPNERFTQEIFLTVDSSLTTLSNGVLQSSDYLGNGLKKDHWKLDKPHAPYLAMIAVGNFAKVDDWADSLQLSYYVEPAFEKYAKDIFGNTPEMIAYFSQVLDYPYPWAKYDQIVVRDYVSGAMENTTASVFMEDLQVSRRELLDDHWDGIIAHELFHQWFGDLVTCESWANLALNEGFANYSEYLWNEHKYGKEEADYNLWIEKDNYLAEVGSGKLDPIINYFYENPDDLFDSHRYSKAGLVLHMLRNYTGDEAFFASLNHYLKANAYQSVEIDDLRKSFEAVTGEDLQWFFEQWFELPGHPVLEVSTSYANDSLTININQLQVSDSIGLFVFPLDIQIWEGATSTTHELLVDAPEITMTLPLSKEPTLVEADPERVLLAEIYQPKTSQELLMAFSNGSSFALRREALETLFSEGDSISIGNAAMLGLADVSPRLREMTLDNLVGRGHLTNPDIARAVQKLTTDSRSLVRAAAFSAYSETESGDINEVMMKALADSSYSVIGAGLEVLLQDYVEDPIWLRDFLGLTHLNIAAPIAGYYNQQVKEGHLDWYNKNLLSFHGMDRWMFLQYYIEYVVLTDLFKDESTAKVLTYIATNDNEYYNRIAAFQSMTLVIPETPENRKILASIAAKEEDQRAKAVMNSLLAAEGN</sequence>
<dbReference type="InterPro" id="IPR016024">
    <property type="entry name" value="ARM-type_fold"/>
</dbReference>
<keyword evidence="8" id="KW-0479">Metal-binding</keyword>
<dbReference type="PANTHER" id="PTHR11533">
    <property type="entry name" value="PROTEASE M1 ZINC METALLOPROTEASE"/>
    <property type="match status" value="1"/>
</dbReference>
<dbReference type="PROSITE" id="PS51257">
    <property type="entry name" value="PROKAR_LIPOPROTEIN"/>
    <property type="match status" value="1"/>
</dbReference>
<dbReference type="RefSeq" id="WP_317487975.1">
    <property type="nucleotide sequence ID" value="NZ_CP136051.1"/>
</dbReference>
<protein>
    <recommendedName>
        <fullName evidence="5">Aminopeptidase N</fullName>
        <ecNumber evidence="4">3.4.11.2</ecNumber>
    </recommendedName>
</protein>
<keyword evidence="7" id="KW-0645">Protease</keyword>
<dbReference type="Proteomes" id="UP001302349">
    <property type="component" value="Chromosome"/>
</dbReference>
<keyword evidence="9 14" id="KW-0378">Hydrolase</keyword>
<evidence type="ECO:0000256" key="9">
    <source>
        <dbReference type="ARBA" id="ARBA00022801"/>
    </source>
</evidence>
<dbReference type="InterPro" id="IPR001930">
    <property type="entry name" value="Peptidase_M1"/>
</dbReference>
<proteinExistence type="inferred from homology"/>
<reference evidence="14 15" key="1">
    <citation type="journal article" date="2023" name="Microbiol. Resour. Announc.">
        <title>Complete Genome Sequence of Imperialibacter roseus strain P4T.</title>
        <authorList>
            <person name="Tizabi D.R."/>
            <person name="Bachvaroff T."/>
            <person name="Hill R.T."/>
        </authorList>
    </citation>
    <scope>NUCLEOTIDE SEQUENCE [LARGE SCALE GENOMIC DNA]</scope>
    <source>
        <strain evidence="14 15">P4T</strain>
    </source>
</reference>
<dbReference type="InterPro" id="IPR050344">
    <property type="entry name" value="Peptidase_M1_aminopeptidases"/>
</dbReference>
<keyword evidence="6 14" id="KW-0031">Aminopeptidase</keyword>
<evidence type="ECO:0000259" key="12">
    <source>
        <dbReference type="Pfam" id="PF01433"/>
    </source>
</evidence>
<comment type="cofactor">
    <cofactor evidence="2">
        <name>Zn(2+)</name>
        <dbReference type="ChEBI" id="CHEBI:29105"/>
    </cofactor>
</comment>
<comment type="similarity">
    <text evidence="3">Belongs to the peptidase M1 family.</text>
</comment>
<evidence type="ECO:0000256" key="2">
    <source>
        <dbReference type="ARBA" id="ARBA00001947"/>
    </source>
</evidence>
<dbReference type="SUPFAM" id="SSF48371">
    <property type="entry name" value="ARM repeat"/>
    <property type="match status" value="1"/>
</dbReference>
<dbReference type="Gene3D" id="2.60.40.1730">
    <property type="entry name" value="tricorn interacting facor f3 domain"/>
    <property type="match status" value="1"/>
</dbReference>
<dbReference type="Pfam" id="PF01433">
    <property type="entry name" value="Peptidase_M1"/>
    <property type="match status" value="1"/>
</dbReference>
<dbReference type="Pfam" id="PF17900">
    <property type="entry name" value="Peptidase_M1_N"/>
    <property type="match status" value="1"/>
</dbReference>
<accession>A0ABZ0INR6</accession>
<evidence type="ECO:0000259" key="13">
    <source>
        <dbReference type="Pfam" id="PF17900"/>
    </source>
</evidence>
<name>A0ABZ0INR6_9BACT</name>
<evidence type="ECO:0000256" key="7">
    <source>
        <dbReference type="ARBA" id="ARBA00022670"/>
    </source>
</evidence>
<evidence type="ECO:0000256" key="3">
    <source>
        <dbReference type="ARBA" id="ARBA00010136"/>
    </source>
</evidence>
<evidence type="ECO:0000313" key="14">
    <source>
        <dbReference type="EMBL" id="WOK05212.1"/>
    </source>
</evidence>
<dbReference type="InterPro" id="IPR011989">
    <property type="entry name" value="ARM-like"/>
</dbReference>
<dbReference type="Gene3D" id="1.25.10.10">
    <property type="entry name" value="Leucine-rich Repeat Variant"/>
    <property type="match status" value="1"/>
</dbReference>
<evidence type="ECO:0000256" key="11">
    <source>
        <dbReference type="ARBA" id="ARBA00023049"/>
    </source>
</evidence>
<dbReference type="Gene3D" id="1.10.390.10">
    <property type="entry name" value="Neutral Protease Domain 2"/>
    <property type="match status" value="1"/>
</dbReference>
<organism evidence="14 15">
    <name type="scientific">Imperialibacter roseus</name>
    <dbReference type="NCBI Taxonomy" id="1324217"/>
    <lineage>
        <taxon>Bacteria</taxon>
        <taxon>Pseudomonadati</taxon>
        <taxon>Bacteroidota</taxon>
        <taxon>Cytophagia</taxon>
        <taxon>Cytophagales</taxon>
        <taxon>Flammeovirgaceae</taxon>
        <taxon>Imperialibacter</taxon>
    </lineage>
</organism>
<feature type="domain" description="Aminopeptidase N-like N-terminal" evidence="13">
    <location>
        <begin position="66"/>
        <end position="255"/>
    </location>
</feature>
<evidence type="ECO:0000256" key="5">
    <source>
        <dbReference type="ARBA" id="ARBA00015611"/>
    </source>
</evidence>
<dbReference type="InterPro" id="IPR042097">
    <property type="entry name" value="Aminopeptidase_N-like_N_sf"/>
</dbReference>
<dbReference type="GO" id="GO:0004177">
    <property type="term" value="F:aminopeptidase activity"/>
    <property type="evidence" value="ECO:0007669"/>
    <property type="project" value="UniProtKB-KW"/>
</dbReference>
<keyword evidence="15" id="KW-1185">Reference proteome</keyword>
<dbReference type="InterPro" id="IPR045357">
    <property type="entry name" value="Aminopeptidase_N-like_N"/>
</dbReference>
<feature type="domain" description="Peptidase M1 membrane alanine aminopeptidase" evidence="12">
    <location>
        <begin position="293"/>
        <end position="499"/>
    </location>
</feature>
<dbReference type="InterPro" id="IPR014782">
    <property type="entry name" value="Peptidase_M1_dom"/>
</dbReference>
<gene>
    <name evidence="14" type="ORF">RT717_19205</name>
</gene>
<dbReference type="PRINTS" id="PR00756">
    <property type="entry name" value="ALADIPTASE"/>
</dbReference>
<evidence type="ECO:0000313" key="15">
    <source>
        <dbReference type="Proteomes" id="UP001302349"/>
    </source>
</evidence>